<dbReference type="Gene3D" id="3.40.30.10">
    <property type="entry name" value="Glutaredoxin"/>
    <property type="match status" value="1"/>
</dbReference>
<keyword evidence="1" id="KW-0479">Metal-binding</keyword>
<proteinExistence type="predicted"/>
<evidence type="ECO:0000256" key="3">
    <source>
        <dbReference type="ARBA" id="ARBA00023014"/>
    </source>
</evidence>
<dbReference type="Proteomes" id="UP000886741">
    <property type="component" value="Unassembled WGS sequence"/>
</dbReference>
<protein>
    <submittedName>
        <fullName evidence="4">NAD(P)H-dependent oxidoreductase subunit E</fullName>
    </submittedName>
</protein>
<sequence length="147" mass="16190">MWTLKEALDYYRDAGAPSQQSALVELLREIQTEEGLISDAALQAVCTAYGLRETFLNAIIARYPSLKTERIRHRLVVCCGKSCGGRGSAKLLELLERNWGIVSGQTVNGIACRTVPCLKHCGHGPNIQWDGTVYEGADEALLRQLLD</sequence>
<evidence type="ECO:0000256" key="2">
    <source>
        <dbReference type="ARBA" id="ARBA00023004"/>
    </source>
</evidence>
<dbReference type="CDD" id="cd02980">
    <property type="entry name" value="TRX_Fd_family"/>
    <property type="match status" value="1"/>
</dbReference>
<dbReference type="Gene3D" id="1.10.10.1590">
    <property type="entry name" value="NADH-quinone oxidoreductase subunit E"/>
    <property type="match status" value="1"/>
</dbReference>
<name>A0A9D1F9C0_9FIRM</name>
<reference evidence="4" key="1">
    <citation type="submission" date="2020-10" db="EMBL/GenBank/DDBJ databases">
        <authorList>
            <person name="Gilroy R."/>
        </authorList>
    </citation>
    <scope>NUCLEOTIDE SEQUENCE</scope>
    <source>
        <strain evidence="4">ChiBcec16-1751</strain>
    </source>
</reference>
<comment type="caution">
    <text evidence="4">The sequence shown here is derived from an EMBL/GenBank/DDBJ whole genome shotgun (WGS) entry which is preliminary data.</text>
</comment>
<dbReference type="PANTHER" id="PTHR10371">
    <property type="entry name" value="NADH DEHYDROGENASE UBIQUINONE FLAVOPROTEIN 2, MITOCHONDRIAL"/>
    <property type="match status" value="1"/>
</dbReference>
<dbReference type="SUPFAM" id="SSF52833">
    <property type="entry name" value="Thioredoxin-like"/>
    <property type="match status" value="1"/>
</dbReference>
<dbReference type="Pfam" id="PF01257">
    <property type="entry name" value="2Fe-2S_thioredx"/>
    <property type="match status" value="1"/>
</dbReference>
<dbReference type="GO" id="GO:0046872">
    <property type="term" value="F:metal ion binding"/>
    <property type="evidence" value="ECO:0007669"/>
    <property type="project" value="UniProtKB-KW"/>
</dbReference>
<organism evidence="4 5">
    <name type="scientific">Candidatus Avoscillospira avistercoris</name>
    <dbReference type="NCBI Taxonomy" id="2840707"/>
    <lineage>
        <taxon>Bacteria</taxon>
        <taxon>Bacillati</taxon>
        <taxon>Bacillota</taxon>
        <taxon>Clostridia</taxon>
        <taxon>Eubacteriales</taxon>
        <taxon>Oscillospiraceae</taxon>
        <taxon>Oscillospiraceae incertae sedis</taxon>
        <taxon>Candidatus Avoscillospira</taxon>
    </lineage>
</organism>
<reference evidence="4" key="2">
    <citation type="journal article" date="2021" name="PeerJ">
        <title>Extensive microbial diversity within the chicken gut microbiome revealed by metagenomics and culture.</title>
        <authorList>
            <person name="Gilroy R."/>
            <person name="Ravi A."/>
            <person name="Getino M."/>
            <person name="Pursley I."/>
            <person name="Horton D.L."/>
            <person name="Alikhan N.F."/>
            <person name="Baker D."/>
            <person name="Gharbi K."/>
            <person name="Hall N."/>
            <person name="Watson M."/>
            <person name="Adriaenssens E.M."/>
            <person name="Foster-Nyarko E."/>
            <person name="Jarju S."/>
            <person name="Secka A."/>
            <person name="Antonio M."/>
            <person name="Oren A."/>
            <person name="Chaudhuri R.R."/>
            <person name="La Ragione R."/>
            <person name="Hildebrand F."/>
            <person name="Pallen M.J."/>
        </authorList>
    </citation>
    <scope>NUCLEOTIDE SEQUENCE</scope>
    <source>
        <strain evidence="4">ChiBcec16-1751</strain>
    </source>
</reference>
<evidence type="ECO:0000313" key="5">
    <source>
        <dbReference type="Proteomes" id="UP000886741"/>
    </source>
</evidence>
<gene>
    <name evidence="4" type="ORF">IAA83_03570</name>
</gene>
<dbReference type="InterPro" id="IPR041921">
    <property type="entry name" value="NuoE_N"/>
</dbReference>
<dbReference type="PANTHER" id="PTHR10371:SF3">
    <property type="entry name" value="NADH DEHYDROGENASE [UBIQUINONE] FLAVOPROTEIN 2, MITOCHONDRIAL"/>
    <property type="match status" value="1"/>
</dbReference>
<dbReference type="InterPro" id="IPR036249">
    <property type="entry name" value="Thioredoxin-like_sf"/>
</dbReference>
<accession>A0A9D1F9C0</accession>
<dbReference type="EMBL" id="DVJJ01000056">
    <property type="protein sequence ID" value="HIS64436.1"/>
    <property type="molecule type" value="Genomic_DNA"/>
</dbReference>
<keyword evidence="2" id="KW-0408">Iron</keyword>
<dbReference type="GO" id="GO:0051536">
    <property type="term" value="F:iron-sulfur cluster binding"/>
    <property type="evidence" value="ECO:0007669"/>
    <property type="project" value="UniProtKB-KW"/>
</dbReference>
<dbReference type="AlphaFoldDB" id="A0A9D1F9C0"/>
<keyword evidence="3" id="KW-0411">Iron-sulfur</keyword>
<dbReference type="GO" id="GO:0003954">
    <property type="term" value="F:NADH dehydrogenase activity"/>
    <property type="evidence" value="ECO:0007669"/>
    <property type="project" value="TreeGrafter"/>
</dbReference>
<evidence type="ECO:0000313" key="4">
    <source>
        <dbReference type="EMBL" id="HIS64436.1"/>
    </source>
</evidence>
<evidence type="ECO:0000256" key="1">
    <source>
        <dbReference type="ARBA" id="ARBA00022723"/>
    </source>
</evidence>